<dbReference type="AlphaFoldDB" id="W2VNU0"/>
<comment type="caution">
    <text evidence="2">The sequence shown here is derived from an EMBL/GenBank/DDBJ whole genome shotgun (WGS) entry which is preliminary data.</text>
</comment>
<keyword evidence="1" id="KW-0732">Signal</keyword>
<name>W2VNU0_PHYNI</name>
<gene>
    <name evidence="2" type="ORF">F441_22731</name>
</gene>
<accession>W2VNU0</accession>
<proteinExistence type="predicted"/>
<sequence>MQVQWLLLMFSGMKITPSLAAETSLRVVVGRRIPFLGVFVFA</sequence>
<reference evidence="2 3" key="1">
    <citation type="submission" date="2013-11" db="EMBL/GenBank/DDBJ databases">
        <title>The Genome Sequence of Phytophthora parasitica CJ01A1.</title>
        <authorList>
            <consortium name="The Broad Institute Genomics Platform"/>
            <person name="Russ C."/>
            <person name="Tyler B."/>
            <person name="Panabieres F."/>
            <person name="Shan W."/>
            <person name="Tripathy S."/>
            <person name="Grunwald N."/>
            <person name="Machado M."/>
            <person name="Johnson C.S."/>
            <person name="Walker B."/>
            <person name="Young S.K."/>
            <person name="Zeng Q."/>
            <person name="Gargeya S."/>
            <person name="Fitzgerald M."/>
            <person name="Haas B."/>
            <person name="Abouelleil A."/>
            <person name="Allen A.W."/>
            <person name="Alvarado L."/>
            <person name="Arachchi H.M."/>
            <person name="Berlin A.M."/>
            <person name="Chapman S.B."/>
            <person name="Gainer-Dewar J."/>
            <person name="Goldberg J."/>
            <person name="Griggs A."/>
            <person name="Gujja S."/>
            <person name="Hansen M."/>
            <person name="Howarth C."/>
            <person name="Imamovic A."/>
            <person name="Ireland A."/>
            <person name="Larimer J."/>
            <person name="McCowan C."/>
            <person name="Murphy C."/>
            <person name="Pearson M."/>
            <person name="Poon T.W."/>
            <person name="Priest M."/>
            <person name="Roberts A."/>
            <person name="Saif S."/>
            <person name="Shea T."/>
            <person name="Sisk P."/>
            <person name="Sykes S."/>
            <person name="Wortman J."/>
            <person name="Nusbaum C."/>
            <person name="Birren B."/>
        </authorList>
    </citation>
    <scope>NUCLEOTIDE SEQUENCE [LARGE SCALE GENOMIC DNA]</scope>
    <source>
        <strain evidence="2 3">CJ01A1</strain>
    </source>
</reference>
<feature type="signal peptide" evidence="1">
    <location>
        <begin position="1"/>
        <end position="20"/>
    </location>
</feature>
<dbReference type="Proteomes" id="UP000018958">
    <property type="component" value="Unassembled WGS sequence"/>
</dbReference>
<evidence type="ECO:0000256" key="1">
    <source>
        <dbReference type="SAM" id="SignalP"/>
    </source>
</evidence>
<organism evidence="2 3">
    <name type="scientific">Phytophthora nicotianae CJ01A1</name>
    <dbReference type="NCBI Taxonomy" id="1317063"/>
    <lineage>
        <taxon>Eukaryota</taxon>
        <taxon>Sar</taxon>
        <taxon>Stramenopiles</taxon>
        <taxon>Oomycota</taxon>
        <taxon>Peronosporomycetes</taxon>
        <taxon>Peronosporales</taxon>
        <taxon>Peronosporaceae</taxon>
        <taxon>Phytophthora</taxon>
    </lineage>
</organism>
<feature type="chain" id="PRO_5004828295" evidence="1">
    <location>
        <begin position="21"/>
        <end position="42"/>
    </location>
</feature>
<evidence type="ECO:0000313" key="3">
    <source>
        <dbReference type="Proteomes" id="UP000018958"/>
    </source>
</evidence>
<dbReference type="EMBL" id="ANIX01005003">
    <property type="protein sequence ID" value="ETO99845.1"/>
    <property type="molecule type" value="Genomic_DNA"/>
</dbReference>
<evidence type="ECO:0000313" key="2">
    <source>
        <dbReference type="EMBL" id="ETO99845.1"/>
    </source>
</evidence>
<protein>
    <submittedName>
        <fullName evidence="2">Uncharacterized protein</fullName>
    </submittedName>
</protein>